<dbReference type="InterPro" id="IPR029063">
    <property type="entry name" value="SAM-dependent_MTases_sf"/>
</dbReference>
<proteinExistence type="predicted"/>
<evidence type="ECO:0000256" key="1">
    <source>
        <dbReference type="ARBA" id="ARBA00022679"/>
    </source>
</evidence>
<organism evidence="2 3">
    <name type="scientific">Mariprofundus aestuarium</name>
    <dbReference type="NCBI Taxonomy" id="1921086"/>
    <lineage>
        <taxon>Bacteria</taxon>
        <taxon>Pseudomonadati</taxon>
        <taxon>Pseudomonadota</taxon>
        <taxon>Candidatius Mariprofundia</taxon>
        <taxon>Mariprofundales</taxon>
        <taxon>Mariprofundaceae</taxon>
        <taxon>Mariprofundus</taxon>
    </lineage>
</organism>
<dbReference type="Proteomes" id="UP000231701">
    <property type="component" value="Chromosome"/>
</dbReference>
<sequence>MTQSRISCPACGKEAELLLKWPFSGLDNSVFNYTAEFAACPHCGLLHIANINDTQLARFYREECLYSENQHFDIHSESNIAKYRHYRSVLEREGLKDAAIADVGCGRGGFMIWMKQHGWQGDCTGVDVDVTSMALHDSEHGGAAFYEGSAVSLPFTDGSRSCLSYFHVVEHIRDIDRLLGEAARVLNDDGALMIEVPDATRYAAYPMGTAFWLAIREHVYHFTPQAFQAALARFGFGVSQVVQSELSTPEFDYPSLIVVARKGRTSAVSAGLQPQADTVADYALDARRQMTALTADVEAFASDGGAITFWGCSSVMYSLLPLMDRQRIRLCDASPSKQRSLWQGIPILAPEAAEPEGRLVVSSFLHREAITEAALRQGWPETSIMVLK</sequence>
<dbReference type="Gene3D" id="3.40.50.150">
    <property type="entry name" value="Vaccinia Virus protein VP39"/>
    <property type="match status" value="1"/>
</dbReference>
<name>A0A2K8KV45_MARES</name>
<keyword evidence="3" id="KW-1185">Reference proteome</keyword>
<dbReference type="PANTHER" id="PTHR43861">
    <property type="entry name" value="TRANS-ACONITATE 2-METHYLTRANSFERASE-RELATED"/>
    <property type="match status" value="1"/>
</dbReference>
<protein>
    <submittedName>
        <fullName evidence="2">Methyltransferase domain-containing protein</fullName>
    </submittedName>
</protein>
<evidence type="ECO:0000313" key="3">
    <source>
        <dbReference type="Proteomes" id="UP000231701"/>
    </source>
</evidence>
<dbReference type="RefSeq" id="WP_100276628.1">
    <property type="nucleotide sequence ID" value="NZ_CP018799.1"/>
</dbReference>
<keyword evidence="2" id="KW-0489">Methyltransferase</keyword>
<accession>A0A2K8KV45</accession>
<dbReference type="Pfam" id="PF13489">
    <property type="entry name" value="Methyltransf_23"/>
    <property type="match status" value="1"/>
</dbReference>
<dbReference type="EMBL" id="CP018799">
    <property type="protein sequence ID" value="ATX78637.1"/>
    <property type="molecule type" value="Genomic_DNA"/>
</dbReference>
<dbReference type="OrthoDB" id="9815644at2"/>
<gene>
    <name evidence="2" type="ORF">Ga0123461_0184</name>
</gene>
<evidence type="ECO:0000313" key="2">
    <source>
        <dbReference type="EMBL" id="ATX78637.1"/>
    </source>
</evidence>
<dbReference type="AlphaFoldDB" id="A0A2K8KV45"/>
<dbReference type="KEGG" id="maes:Ga0123461_0184"/>
<dbReference type="CDD" id="cd02440">
    <property type="entry name" value="AdoMet_MTases"/>
    <property type="match status" value="1"/>
</dbReference>
<dbReference type="GO" id="GO:0032259">
    <property type="term" value="P:methylation"/>
    <property type="evidence" value="ECO:0007669"/>
    <property type="project" value="UniProtKB-KW"/>
</dbReference>
<dbReference type="GO" id="GO:0008168">
    <property type="term" value="F:methyltransferase activity"/>
    <property type="evidence" value="ECO:0007669"/>
    <property type="project" value="UniProtKB-KW"/>
</dbReference>
<dbReference type="SUPFAM" id="SSF53335">
    <property type="entry name" value="S-adenosyl-L-methionine-dependent methyltransferases"/>
    <property type="match status" value="1"/>
</dbReference>
<reference evidence="2 3" key="1">
    <citation type="submission" date="2016-12" db="EMBL/GenBank/DDBJ databases">
        <title>Isolation and genomic insights into novel planktonic Zetaproteobacteria from stratified waters of the Chesapeake Bay.</title>
        <authorList>
            <person name="McAllister S.M."/>
            <person name="Kato S."/>
            <person name="Chan C.S."/>
            <person name="Chiu B.K."/>
            <person name="Field E.K."/>
        </authorList>
    </citation>
    <scope>NUCLEOTIDE SEQUENCE [LARGE SCALE GENOMIC DNA]</scope>
    <source>
        <strain evidence="2 3">CP-5</strain>
    </source>
</reference>
<dbReference type="PANTHER" id="PTHR43861:SF3">
    <property type="entry name" value="PUTATIVE (AFU_ORTHOLOGUE AFUA_2G14390)-RELATED"/>
    <property type="match status" value="1"/>
</dbReference>
<keyword evidence="1 2" id="KW-0808">Transferase</keyword>